<organism evidence="1 2">
    <name type="scientific">Solanum bulbocastanum</name>
    <name type="common">Wild potato</name>
    <dbReference type="NCBI Taxonomy" id="147425"/>
    <lineage>
        <taxon>Eukaryota</taxon>
        <taxon>Viridiplantae</taxon>
        <taxon>Streptophyta</taxon>
        <taxon>Embryophyta</taxon>
        <taxon>Tracheophyta</taxon>
        <taxon>Spermatophyta</taxon>
        <taxon>Magnoliopsida</taxon>
        <taxon>eudicotyledons</taxon>
        <taxon>Gunneridae</taxon>
        <taxon>Pentapetalae</taxon>
        <taxon>asterids</taxon>
        <taxon>lamiids</taxon>
        <taxon>Solanales</taxon>
        <taxon>Solanaceae</taxon>
        <taxon>Solanoideae</taxon>
        <taxon>Solaneae</taxon>
        <taxon>Solanum</taxon>
    </lineage>
</organism>
<sequence>MVDIEWHKKVVPMVGRILRVEHLAEKILDKGSDGATWTLDSFMEIFTKELKLVADKIVAFKSMVACRSGLAINTEVTKNEAEEGLSDVLRAGNPLRISNKSFIDYIFMHVLEVAQSYDLPMQIHMGTRDSLIADYCFCMHPTHSQRKLHIWLRLPSSIS</sequence>
<keyword evidence="2" id="KW-1185">Reference proteome</keyword>
<protein>
    <submittedName>
        <fullName evidence="1">Uncharacterized protein</fullName>
    </submittedName>
</protein>
<accession>A0AAN8TFM7</accession>
<gene>
    <name evidence="1" type="ORF">RDI58_014780</name>
</gene>
<evidence type="ECO:0000313" key="1">
    <source>
        <dbReference type="EMBL" id="KAK6786255.1"/>
    </source>
</evidence>
<name>A0AAN8TFM7_SOLBU</name>
<dbReference type="PANTHER" id="PTHR43383:SF2">
    <property type="entry name" value="AMIDOHYDROLASE 2 FAMILY PROTEIN"/>
    <property type="match status" value="1"/>
</dbReference>
<dbReference type="PANTHER" id="PTHR43383">
    <property type="entry name" value="NODULIN 6"/>
    <property type="match status" value="1"/>
</dbReference>
<evidence type="ECO:0000313" key="2">
    <source>
        <dbReference type="Proteomes" id="UP001371456"/>
    </source>
</evidence>
<proteinExistence type="predicted"/>
<dbReference type="AlphaFoldDB" id="A0AAN8TFM7"/>
<comment type="caution">
    <text evidence="1">The sequence shown here is derived from an EMBL/GenBank/DDBJ whole genome shotgun (WGS) entry which is preliminary data.</text>
</comment>
<dbReference type="Proteomes" id="UP001371456">
    <property type="component" value="Unassembled WGS sequence"/>
</dbReference>
<dbReference type="Gene3D" id="3.20.20.140">
    <property type="entry name" value="Metal-dependent hydrolases"/>
    <property type="match status" value="1"/>
</dbReference>
<dbReference type="EMBL" id="JBANQN010000006">
    <property type="protein sequence ID" value="KAK6786255.1"/>
    <property type="molecule type" value="Genomic_DNA"/>
</dbReference>
<reference evidence="1 2" key="1">
    <citation type="submission" date="2024-02" db="EMBL/GenBank/DDBJ databases">
        <title>de novo genome assembly of Solanum bulbocastanum strain 11H21.</title>
        <authorList>
            <person name="Hosaka A.J."/>
        </authorList>
    </citation>
    <scope>NUCLEOTIDE SEQUENCE [LARGE SCALE GENOMIC DNA]</scope>
    <source>
        <tissue evidence="1">Young leaves</tissue>
    </source>
</reference>